<keyword evidence="3 5" id="KW-1133">Transmembrane helix</keyword>
<feature type="transmembrane region" description="Helical" evidence="5">
    <location>
        <begin position="155"/>
        <end position="181"/>
    </location>
</feature>
<dbReference type="OrthoDB" id="3358017at2759"/>
<sequence length="298" mass="33203">MAADDHFVYYRYDPTMAGAVLFIILFALVTFLHTYQLLRTRTWYFIPFVIGGYFEWIGYIGRALSSHQTPNWTLGPFILQTLLILIAPALFAASMYMELGRIIRLTDGAVHSVIKLRWLTKIFVMGDVLSFLMQASGGGLMSSGDSSSVKTGENIIVGGLAVQILFFGFFIVVSMIFNIRINKTPTSKILGGGRAASVWKKHLYTLYSGSLLILVRSIFRIIEYEQGNDGYLISHEVFLYIFDAVLMFVTMVLFALVHPSEVNALLRGDGRGKAVHNVVSIYEMDEAGVSGGGYDMRA</sequence>
<dbReference type="Pfam" id="PF04479">
    <property type="entry name" value="RTA1"/>
    <property type="match status" value="1"/>
</dbReference>
<dbReference type="PANTHER" id="PTHR31465">
    <property type="entry name" value="PROTEIN RTA1-RELATED"/>
    <property type="match status" value="1"/>
</dbReference>
<dbReference type="RefSeq" id="XP_016258667.1">
    <property type="nucleotide sequence ID" value="XM_016410860.1"/>
</dbReference>
<dbReference type="GeneID" id="27361486"/>
<keyword evidence="7" id="KW-1185">Reference proteome</keyword>
<evidence type="ECO:0008006" key="8">
    <source>
        <dbReference type="Google" id="ProtNLM"/>
    </source>
</evidence>
<evidence type="ECO:0000256" key="2">
    <source>
        <dbReference type="ARBA" id="ARBA00022692"/>
    </source>
</evidence>
<feature type="transmembrane region" description="Helical" evidence="5">
    <location>
        <begin position="16"/>
        <end position="35"/>
    </location>
</feature>
<dbReference type="PANTHER" id="PTHR31465:SF1">
    <property type="entry name" value="PROTEIN RTA1-RELATED"/>
    <property type="match status" value="1"/>
</dbReference>
<evidence type="ECO:0000313" key="6">
    <source>
        <dbReference type="EMBL" id="KIW38451.1"/>
    </source>
</evidence>
<name>A0A0D2AE79_9EURO</name>
<feature type="transmembrane region" description="Helical" evidence="5">
    <location>
        <begin position="42"/>
        <end position="65"/>
    </location>
</feature>
<evidence type="ECO:0000256" key="1">
    <source>
        <dbReference type="ARBA" id="ARBA00004141"/>
    </source>
</evidence>
<protein>
    <recommendedName>
        <fullName evidence="8">RTA1 domain protein</fullName>
    </recommendedName>
</protein>
<evidence type="ECO:0000256" key="4">
    <source>
        <dbReference type="ARBA" id="ARBA00023136"/>
    </source>
</evidence>
<dbReference type="HOGENOM" id="CLU_033465_3_1_1"/>
<feature type="transmembrane region" description="Helical" evidence="5">
    <location>
        <begin position="77"/>
        <end position="97"/>
    </location>
</feature>
<dbReference type="VEuPathDB" id="FungiDB:PV06_09412"/>
<gene>
    <name evidence="6" type="ORF">PV06_09412</name>
</gene>
<evidence type="ECO:0000256" key="5">
    <source>
        <dbReference type="SAM" id="Phobius"/>
    </source>
</evidence>
<dbReference type="InterPro" id="IPR007568">
    <property type="entry name" value="RTA1"/>
</dbReference>
<comment type="subcellular location">
    <subcellularLocation>
        <location evidence="1">Membrane</location>
        <topology evidence="1">Multi-pass membrane protein</topology>
    </subcellularLocation>
</comment>
<dbReference type="AlphaFoldDB" id="A0A0D2AE79"/>
<keyword evidence="2 5" id="KW-0812">Transmembrane</keyword>
<dbReference type="EMBL" id="KN847341">
    <property type="protein sequence ID" value="KIW38451.1"/>
    <property type="molecule type" value="Genomic_DNA"/>
</dbReference>
<dbReference type="Proteomes" id="UP000053342">
    <property type="component" value="Unassembled WGS sequence"/>
</dbReference>
<feature type="transmembrane region" description="Helical" evidence="5">
    <location>
        <begin position="202"/>
        <end position="222"/>
    </location>
</feature>
<feature type="transmembrane region" description="Helical" evidence="5">
    <location>
        <begin position="118"/>
        <end position="135"/>
    </location>
</feature>
<evidence type="ECO:0000313" key="7">
    <source>
        <dbReference type="Proteomes" id="UP000053342"/>
    </source>
</evidence>
<dbReference type="GO" id="GO:0016020">
    <property type="term" value="C:membrane"/>
    <property type="evidence" value="ECO:0007669"/>
    <property type="project" value="UniProtKB-SubCell"/>
</dbReference>
<dbReference type="STRING" id="215243.A0A0D2AE79"/>
<keyword evidence="4 5" id="KW-0472">Membrane</keyword>
<reference evidence="6 7" key="1">
    <citation type="submission" date="2015-01" db="EMBL/GenBank/DDBJ databases">
        <title>The Genome Sequence of Exophiala oligosperma CBS72588.</title>
        <authorList>
            <consortium name="The Broad Institute Genomics Platform"/>
            <person name="Cuomo C."/>
            <person name="de Hoog S."/>
            <person name="Gorbushina A."/>
            <person name="Stielow B."/>
            <person name="Teixiera M."/>
            <person name="Abouelleil A."/>
            <person name="Chapman S.B."/>
            <person name="Priest M."/>
            <person name="Young S.K."/>
            <person name="Wortman J."/>
            <person name="Nusbaum C."/>
            <person name="Birren B."/>
        </authorList>
    </citation>
    <scope>NUCLEOTIDE SEQUENCE [LARGE SCALE GENOMIC DNA]</scope>
    <source>
        <strain evidence="6 7">CBS 72588</strain>
    </source>
</reference>
<accession>A0A0D2AE79</accession>
<organism evidence="6 7">
    <name type="scientific">Exophiala oligosperma</name>
    <dbReference type="NCBI Taxonomy" id="215243"/>
    <lineage>
        <taxon>Eukaryota</taxon>
        <taxon>Fungi</taxon>
        <taxon>Dikarya</taxon>
        <taxon>Ascomycota</taxon>
        <taxon>Pezizomycotina</taxon>
        <taxon>Eurotiomycetes</taxon>
        <taxon>Chaetothyriomycetidae</taxon>
        <taxon>Chaetothyriales</taxon>
        <taxon>Herpotrichiellaceae</taxon>
        <taxon>Exophiala</taxon>
    </lineage>
</organism>
<proteinExistence type="predicted"/>
<feature type="transmembrane region" description="Helical" evidence="5">
    <location>
        <begin position="237"/>
        <end position="257"/>
    </location>
</feature>
<evidence type="ECO:0000256" key="3">
    <source>
        <dbReference type="ARBA" id="ARBA00022989"/>
    </source>
</evidence>